<evidence type="ECO:0000313" key="7">
    <source>
        <dbReference type="EMBL" id="KAK4186767.1"/>
    </source>
</evidence>
<comment type="similarity">
    <text evidence="6">Belongs to the cytochrome P450 family.</text>
</comment>
<dbReference type="GO" id="GO:0016705">
    <property type="term" value="F:oxidoreductase activity, acting on paired donors, with incorporation or reduction of molecular oxygen"/>
    <property type="evidence" value="ECO:0007669"/>
    <property type="project" value="InterPro"/>
</dbReference>
<dbReference type="Pfam" id="PF00067">
    <property type="entry name" value="p450"/>
    <property type="match status" value="1"/>
</dbReference>
<evidence type="ECO:0000256" key="6">
    <source>
        <dbReference type="RuleBase" id="RU000461"/>
    </source>
</evidence>
<evidence type="ECO:0000256" key="3">
    <source>
        <dbReference type="ARBA" id="ARBA00022723"/>
    </source>
</evidence>
<comment type="caution">
    <text evidence="7">The sequence shown here is derived from an EMBL/GenBank/DDBJ whole genome shotgun (WGS) entry which is preliminary data.</text>
</comment>
<dbReference type="PANTHER" id="PTHR24305">
    <property type="entry name" value="CYTOCHROME P450"/>
    <property type="match status" value="1"/>
</dbReference>
<organism evidence="7 8">
    <name type="scientific">Podospora australis</name>
    <dbReference type="NCBI Taxonomy" id="1536484"/>
    <lineage>
        <taxon>Eukaryota</taxon>
        <taxon>Fungi</taxon>
        <taxon>Dikarya</taxon>
        <taxon>Ascomycota</taxon>
        <taxon>Pezizomycotina</taxon>
        <taxon>Sordariomycetes</taxon>
        <taxon>Sordariomycetidae</taxon>
        <taxon>Sordariales</taxon>
        <taxon>Podosporaceae</taxon>
        <taxon>Podospora</taxon>
    </lineage>
</organism>
<sequence length="401" mass="44704">MWIPFAYHFFAADHPRWLSSLHGKYGPVVRIAPNELAFISPQAFRDIYGFRGRGHGVFTKSGSYDAAAFTAQTRSIVNERDPAEHARMRKMLAPAFSDRALRDQWPLISAATETLITEIEKYAKNGQPFDLAQYLSCITFDIITNLALGESFDSVTAGKVHPWQVFFLNGARAMGEALAVARFPLLKRLVIALQPPPMGAMMKELRRHEEFTVELVKKRQQSQVDRPDIIGLILNSQDKEGTEYSPAFMAAQMSDVVIAGTDTTSTALGSANYHLMANPQVMETLRTEIRSRFEHYEDITPETTSNLPYLNAVLSEALRIFAPVSWPPSRIVPPGGDTVDGYHLPAGTWVSAGYYTGGRSPENFQDPLTFWPERWLAEVPTDKLDASQPFGMGTRGCIGKQ</sequence>
<dbReference type="PANTHER" id="PTHR24305:SF161">
    <property type="entry name" value="P450, PUTATIVE (EUROFUNG)-RELATED"/>
    <property type="match status" value="1"/>
</dbReference>
<dbReference type="InterPro" id="IPR017972">
    <property type="entry name" value="Cyt_P450_CS"/>
</dbReference>
<dbReference type="GO" id="GO:0005506">
    <property type="term" value="F:iron ion binding"/>
    <property type="evidence" value="ECO:0007669"/>
    <property type="project" value="InterPro"/>
</dbReference>
<dbReference type="GO" id="GO:0004497">
    <property type="term" value="F:monooxygenase activity"/>
    <property type="evidence" value="ECO:0007669"/>
    <property type="project" value="UniProtKB-KW"/>
</dbReference>
<evidence type="ECO:0000256" key="4">
    <source>
        <dbReference type="ARBA" id="ARBA00023004"/>
    </source>
</evidence>
<keyword evidence="6" id="KW-0560">Oxidoreductase</keyword>
<dbReference type="SUPFAM" id="SSF48264">
    <property type="entry name" value="Cytochrome P450"/>
    <property type="match status" value="1"/>
</dbReference>
<dbReference type="PROSITE" id="PS00086">
    <property type="entry name" value="CYTOCHROME_P450"/>
    <property type="match status" value="1"/>
</dbReference>
<dbReference type="Gene3D" id="1.10.630.10">
    <property type="entry name" value="Cytochrome P450"/>
    <property type="match status" value="1"/>
</dbReference>
<reference evidence="7" key="2">
    <citation type="submission" date="2023-05" db="EMBL/GenBank/DDBJ databases">
        <authorList>
            <consortium name="Lawrence Berkeley National Laboratory"/>
            <person name="Steindorff A."/>
            <person name="Hensen N."/>
            <person name="Bonometti L."/>
            <person name="Westerberg I."/>
            <person name="Brannstrom I.O."/>
            <person name="Guillou S."/>
            <person name="Cros-Aarteil S."/>
            <person name="Calhoun S."/>
            <person name="Haridas S."/>
            <person name="Kuo A."/>
            <person name="Mondo S."/>
            <person name="Pangilinan J."/>
            <person name="Riley R."/>
            <person name="Labutti K."/>
            <person name="Andreopoulos B."/>
            <person name="Lipzen A."/>
            <person name="Chen C."/>
            <person name="Yanf M."/>
            <person name="Daum C."/>
            <person name="Ng V."/>
            <person name="Clum A."/>
            <person name="Ohm R."/>
            <person name="Martin F."/>
            <person name="Silar P."/>
            <person name="Natvig D."/>
            <person name="Lalanne C."/>
            <person name="Gautier V."/>
            <person name="Ament-Velasquez S.L."/>
            <person name="Kruys A."/>
            <person name="Hutchinson M.I."/>
            <person name="Powell A.J."/>
            <person name="Barry K."/>
            <person name="Miller A.N."/>
            <person name="Grigoriev I.V."/>
            <person name="Debuchy R."/>
            <person name="Gladieux P."/>
            <person name="Thoren M.H."/>
            <person name="Johannesson H."/>
        </authorList>
    </citation>
    <scope>NUCLEOTIDE SEQUENCE</scope>
    <source>
        <strain evidence="7">PSN309</strain>
    </source>
</reference>
<evidence type="ECO:0000256" key="5">
    <source>
        <dbReference type="PIRSR" id="PIRSR602401-1"/>
    </source>
</evidence>
<gene>
    <name evidence="7" type="ORF">QBC35DRAFT_255766</name>
</gene>
<keyword evidence="3 5" id="KW-0479">Metal-binding</keyword>
<dbReference type="Proteomes" id="UP001302126">
    <property type="component" value="Unassembled WGS sequence"/>
</dbReference>
<reference evidence="7" key="1">
    <citation type="journal article" date="2023" name="Mol. Phylogenet. Evol.">
        <title>Genome-scale phylogeny and comparative genomics of the fungal order Sordariales.</title>
        <authorList>
            <person name="Hensen N."/>
            <person name="Bonometti L."/>
            <person name="Westerberg I."/>
            <person name="Brannstrom I.O."/>
            <person name="Guillou S."/>
            <person name="Cros-Aarteil S."/>
            <person name="Calhoun S."/>
            <person name="Haridas S."/>
            <person name="Kuo A."/>
            <person name="Mondo S."/>
            <person name="Pangilinan J."/>
            <person name="Riley R."/>
            <person name="LaButti K."/>
            <person name="Andreopoulos B."/>
            <person name="Lipzen A."/>
            <person name="Chen C."/>
            <person name="Yan M."/>
            <person name="Daum C."/>
            <person name="Ng V."/>
            <person name="Clum A."/>
            <person name="Steindorff A."/>
            <person name="Ohm R.A."/>
            <person name="Martin F."/>
            <person name="Silar P."/>
            <person name="Natvig D.O."/>
            <person name="Lalanne C."/>
            <person name="Gautier V."/>
            <person name="Ament-Velasquez S.L."/>
            <person name="Kruys A."/>
            <person name="Hutchinson M.I."/>
            <person name="Powell A.J."/>
            <person name="Barry K."/>
            <person name="Miller A.N."/>
            <person name="Grigoriev I.V."/>
            <person name="Debuchy R."/>
            <person name="Gladieux P."/>
            <person name="Hiltunen Thoren M."/>
            <person name="Johannesson H."/>
        </authorList>
    </citation>
    <scope>NUCLEOTIDE SEQUENCE</scope>
    <source>
        <strain evidence="7">PSN309</strain>
    </source>
</reference>
<keyword evidence="6" id="KW-0503">Monooxygenase</keyword>
<dbReference type="InterPro" id="IPR001128">
    <property type="entry name" value="Cyt_P450"/>
</dbReference>
<dbReference type="GO" id="GO:0020037">
    <property type="term" value="F:heme binding"/>
    <property type="evidence" value="ECO:0007669"/>
    <property type="project" value="InterPro"/>
</dbReference>
<proteinExistence type="inferred from homology"/>
<accession>A0AAN6WUN1</accession>
<feature type="binding site" description="axial binding residue" evidence="5">
    <location>
        <position position="397"/>
    </location>
    <ligand>
        <name>heme</name>
        <dbReference type="ChEBI" id="CHEBI:30413"/>
    </ligand>
    <ligandPart>
        <name>Fe</name>
        <dbReference type="ChEBI" id="CHEBI:18248"/>
    </ligandPart>
</feature>
<evidence type="ECO:0000313" key="8">
    <source>
        <dbReference type="Proteomes" id="UP001302126"/>
    </source>
</evidence>
<dbReference type="AlphaFoldDB" id="A0AAN6WUN1"/>
<dbReference type="PRINTS" id="PR00463">
    <property type="entry name" value="EP450I"/>
</dbReference>
<protein>
    <submittedName>
        <fullName evidence="7">Cytochrome P450</fullName>
    </submittedName>
</protein>
<keyword evidence="8" id="KW-1185">Reference proteome</keyword>
<evidence type="ECO:0000256" key="1">
    <source>
        <dbReference type="ARBA" id="ARBA00001971"/>
    </source>
</evidence>
<dbReference type="InterPro" id="IPR036396">
    <property type="entry name" value="Cyt_P450_sf"/>
</dbReference>
<dbReference type="CDD" id="cd11058">
    <property type="entry name" value="CYP60B-like"/>
    <property type="match status" value="1"/>
</dbReference>
<dbReference type="InterPro" id="IPR050121">
    <property type="entry name" value="Cytochrome_P450_monoxygenase"/>
</dbReference>
<keyword evidence="2 5" id="KW-0349">Heme</keyword>
<evidence type="ECO:0000256" key="2">
    <source>
        <dbReference type="ARBA" id="ARBA00022617"/>
    </source>
</evidence>
<comment type="cofactor">
    <cofactor evidence="1 5">
        <name>heme</name>
        <dbReference type="ChEBI" id="CHEBI:30413"/>
    </cofactor>
</comment>
<keyword evidence="4 5" id="KW-0408">Iron</keyword>
<dbReference type="InterPro" id="IPR002401">
    <property type="entry name" value="Cyt_P450_E_grp-I"/>
</dbReference>
<name>A0AAN6WUN1_9PEZI</name>
<dbReference type="EMBL" id="MU864416">
    <property type="protein sequence ID" value="KAK4186767.1"/>
    <property type="molecule type" value="Genomic_DNA"/>
</dbReference>
<dbReference type="PRINTS" id="PR00385">
    <property type="entry name" value="P450"/>
</dbReference>